<evidence type="ECO:0000256" key="2">
    <source>
        <dbReference type="ARBA" id="ARBA00022840"/>
    </source>
</evidence>
<dbReference type="PANTHER" id="PTHR43038:SF3">
    <property type="entry name" value="ABC TRANSPORTER G FAMILY MEMBER 20 ISOFORM X1"/>
    <property type="match status" value="1"/>
</dbReference>
<dbReference type="PROSITE" id="PS50893">
    <property type="entry name" value="ABC_TRANSPORTER_2"/>
    <property type="match status" value="1"/>
</dbReference>
<evidence type="ECO:0000313" key="5">
    <source>
        <dbReference type="Proteomes" id="UP000323521"/>
    </source>
</evidence>
<evidence type="ECO:0000256" key="1">
    <source>
        <dbReference type="ARBA" id="ARBA00022741"/>
    </source>
</evidence>
<dbReference type="Pfam" id="PF00005">
    <property type="entry name" value="ABC_tran"/>
    <property type="match status" value="1"/>
</dbReference>
<dbReference type="SMART" id="SM00382">
    <property type="entry name" value="AAA"/>
    <property type="match status" value="1"/>
</dbReference>
<keyword evidence="2" id="KW-0067">ATP-binding</keyword>
<keyword evidence="5" id="KW-1185">Reference proteome</keyword>
<dbReference type="EMBL" id="CP017634">
    <property type="protein sequence ID" value="ATW26271.1"/>
    <property type="molecule type" value="Genomic_DNA"/>
</dbReference>
<dbReference type="InterPro" id="IPR027417">
    <property type="entry name" value="P-loop_NTPase"/>
</dbReference>
<keyword evidence="1" id="KW-0547">Nucleotide-binding</keyword>
<dbReference type="AlphaFoldDB" id="A0A3G1KV01"/>
<sequence length="306" mass="33979">MEYVVETQDLTRVFGSFTAVDRLNIKIKAGEIYGFLGPNGAGKSTAIRMLCGILQPSAGSATILGYDLLRETEKIKSHIGYMSQKFSLYDDLTVLENLNFYAGIYRIPRKERQTRIQEMVAMAGLTGREKELVAHLSGGWKQRLALGCAIIARPAIVFLDEPTSGVSPTSRRMFFNIIQGLAHQGATIMVTTHFMDEAERCHKIAFISAGKLLAVDTPDYLKKNTIEGSLVELAIPQAMEKISALEKLPYVKDCTIHGSLLHVLLDHERHLGDLRDFSGGEPRPIVPSLEDVFMALTKRQRGERDA</sequence>
<dbReference type="InterPro" id="IPR017871">
    <property type="entry name" value="ABC_transporter-like_CS"/>
</dbReference>
<dbReference type="InterPro" id="IPR003593">
    <property type="entry name" value="AAA+_ATPase"/>
</dbReference>
<protein>
    <submittedName>
        <fullName evidence="4">ABC transporter</fullName>
    </submittedName>
</protein>
<dbReference type="GO" id="GO:0005524">
    <property type="term" value="F:ATP binding"/>
    <property type="evidence" value="ECO:0007669"/>
    <property type="project" value="UniProtKB-KW"/>
</dbReference>
<dbReference type="CDD" id="cd03263">
    <property type="entry name" value="ABC_subfamily_A"/>
    <property type="match status" value="1"/>
</dbReference>
<dbReference type="SUPFAM" id="SSF52540">
    <property type="entry name" value="P-loop containing nucleoside triphosphate hydrolases"/>
    <property type="match status" value="1"/>
</dbReference>
<evidence type="ECO:0000259" key="3">
    <source>
        <dbReference type="PROSITE" id="PS50893"/>
    </source>
</evidence>
<dbReference type="PANTHER" id="PTHR43038">
    <property type="entry name" value="ATP-BINDING CASSETTE, SUB-FAMILY H, MEMBER 1"/>
    <property type="match status" value="1"/>
</dbReference>
<dbReference type="PROSITE" id="PS00211">
    <property type="entry name" value="ABC_TRANSPORTER_1"/>
    <property type="match status" value="1"/>
</dbReference>
<reference evidence="4 5" key="1">
    <citation type="submission" date="2016-10" db="EMBL/GenBank/DDBJ databases">
        <title>Complete Genome Sequence of Peptococcaceae strain DCMF.</title>
        <authorList>
            <person name="Edwards R.J."/>
            <person name="Holland S.I."/>
            <person name="Deshpande N.P."/>
            <person name="Wong Y.K."/>
            <person name="Ertan H."/>
            <person name="Manefield M."/>
            <person name="Russell T.L."/>
            <person name="Lee M.J."/>
        </authorList>
    </citation>
    <scope>NUCLEOTIDE SEQUENCE [LARGE SCALE GENOMIC DNA]</scope>
    <source>
        <strain evidence="4 5">DCMF</strain>
    </source>
</reference>
<dbReference type="InterPro" id="IPR003439">
    <property type="entry name" value="ABC_transporter-like_ATP-bd"/>
</dbReference>
<evidence type="ECO:0000313" key="4">
    <source>
        <dbReference type="EMBL" id="ATW26271.1"/>
    </source>
</evidence>
<organism evidence="4 5">
    <name type="scientific">Formimonas warabiya</name>
    <dbReference type="NCBI Taxonomy" id="1761012"/>
    <lineage>
        <taxon>Bacteria</taxon>
        <taxon>Bacillati</taxon>
        <taxon>Bacillota</taxon>
        <taxon>Clostridia</taxon>
        <taxon>Eubacteriales</taxon>
        <taxon>Peptococcaceae</taxon>
        <taxon>Candidatus Formimonas</taxon>
    </lineage>
</organism>
<accession>A0A3G1KV01</accession>
<name>A0A3G1KV01_FORW1</name>
<dbReference type="Proteomes" id="UP000323521">
    <property type="component" value="Chromosome"/>
</dbReference>
<dbReference type="OrthoDB" id="9804819at2"/>
<dbReference type="Gene3D" id="3.40.50.300">
    <property type="entry name" value="P-loop containing nucleotide triphosphate hydrolases"/>
    <property type="match status" value="1"/>
</dbReference>
<dbReference type="KEGG" id="fwa:DCMF_17245"/>
<dbReference type="RefSeq" id="WP_148135568.1">
    <property type="nucleotide sequence ID" value="NZ_CP017634.1"/>
</dbReference>
<proteinExistence type="predicted"/>
<gene>
    <name evidence="4" type="ORF">DCMF_17245</name>
</gene>
<feature type="domain" description="ABC transporter" evidence="3">
    <location>
        <begin position="5"/>
        <end position="234"/>
    </location>
</feature>
<dbReference type="GO" id="GO:0016887">
    <property type="term" value="F:ATP hydrolysis activity"/>
    <property type="evidence" value="ECO:0007669"/>
    <property type="project" value="InterPro"/>
</dbReference>